<protein>
    <recommendedName>
        <fullName evidence="2">Branched-chain amino acid aminotransferase/4-amino-4-deoxychorismate lyase</fullName>
    </recommendedName>
</protein>
<dbReference type="EMBL" id="BOMF01000019">
    <property type="protein sequence ID" value="GID44028.1"/>
    <property type="molecule type" value="Genomic_DNA"/>
</dbReference>
<dbReference type="SUPFAM" id="SSF56752">
    <property type="entry name" value="D-aminoacid aminotransferase-like PLP-dependent enzymes"/>
    <property type="match status" value="1"/>
</dbReference>
<dbReference type="InterPro" id="IPR036038">
    <property type="entry name" value="Aminotransferase-like"/>
</dbReference>
<evidence type="ECO:0008006" key="2">
    <source>
        <dbReference type="Google" id="ProtNLM"/>
    </source>
</evidence>
<reference evidence="1" key="1">
    <citation type="submission" date="2021-01" db="EMBL/GenBank/DDBJ databases">
        <title>Whole genome shotgun sequence of Actinoplanes capillaceus NBRC 16408.</title>
        <authorList>
            <person name="Komaki H."/>
            <person name="Tamura T."/>
        </authorList>
    </citation>
    <scope>NUCLEOTIDE SEQUENCE [LARGE SCALE GENOMIC DNA]</scope>
    <source>
        <strain evidence="1">NBRC 16408</strain>
    </source>
</reference>
<proteinExistence type="predicted"/>
<dbReference type="Gene3D" id="3.30.470.10">
    <property type="match status" value="1"/>
</dbReference>
<sequence length="256" mass="27675">MTYVEINGAAPDVETLHRAATRIVGHFTTMQVRGGAVAGLDLHLRRLREGSAELFPGTGPPADDTIRELIGQALRGEPDATVRVTVLAADEVMVSVLEPGADTPPPPLRARTIVYERELPHLKHRATLGLFHHAAEARRAGFDDVIFTGRDGLLREGSVWNLALFDGVRVIWPDAPMLAGVTMLLLRRELAVAGVPQTVRAVTAADLPLMTGAAATNSRHPAQPIAAIDDVLFPDTPALTSALQEAWRRVPWQQIL</sequence>
<accession>A0ABQ3WG22</accession>
<comment type="caution">
    <text evidence="1">The sequence shown here is derived from an EMBL/GenBank/DDBJ whole genome shotgun (WGS) entry which is preliminary data.</text>
</comment>
<name>A0ABQ3WG22_9ACTN</name>
<organism evidence="1">
    <name type="scientific">Actinoplanes campanulatus</name>
    <dbReference type="NCBI Taxonomy" id="113559"/>
    <lineage>
        <taxon>Bacteria</taxon>
        <taxon>Bacillati</taxon>
        <taxon>Actinomycetota</taxon>
        <taxon>Actinomycetes</taxon>
        <taxon>Micromonosporales</taxon>
        <taxon>Micromonosporaceae</taxon>
        <taxon>Actinoplanes</taxon>
    </lineage>
</organism>
<gene>
    <name evidence="1" type="ORF">Aca07nite_13030</name>
</gene>
<dbReference type="Gene3D" id="3.20.10.10">
    <property type="entry name" value="D-amino Acid Aminotransferase, subunit A, domain 2"/>
    <property type="match status" value="1"/>
</dbReference>
<dbReference type="InterPro" id="IPR043131">
    <property type="entry name" value="BCAT-like_N"/>
</dbReference>
<dbReference type="NCBIfam" id="NF006734">
    <property type="entry name" value="PRK09266.1"/>
    <property type="match status" value="1"/>
</dbReference>
<dbReference type="InterPro" id="IPR001544">
    <property type="entry name" value="Aminotrans_IV"/>
</dbReference>
<evidence type="ECO:0000313" key="1">
    <source>
        <dbReference type="EMBL" id="GID44028.1"/>
    </source>
</evidence>
<dbReference type="InterPro" id="IPR043132">
    <property type="entry name" value="BCAT-like_C"/>
</dbReference>
<dbReference type="RefSeq" id="WP_204294673.1">
    <property type="nucleotide sequence ID" value="NZ_BAAAGQ010000064.1"/>
</dbReference>
<dbReference type="Pfam" id="PF01063">
    <property type="entry name" value="Aminotran_4"/>
    <property type="match status" value="1"/>
</dbReference>